<evidence type="ECO:0000313" key="2">
    <source>
        <dbReference type="EMBL" id="QJA81024.1"/>
    </source>
</evidence>
<evidence type="ECO:0000313" key="1">
    <source>
        <dbReference type="EMBL" id="QJA59369.1"/>
    </source>
</evidence>
<dbReference type="EMBL" id="MT141367">
    <property type="protein sequence ID" value="QJA59369.1"/>
    <property type="molecule type" value="Genomic_DNA"/>
</dbReference>
<name>A0A6M3IPA3_9ZZZZ</name>
<sequence>MKLEYVIWGIPEGGNDEELLYTKIETDAQARQVMGILASKYNARELRLQVIDLNTPLVWDARSFLSTRLNS</sequence>
<organism evidence="1">
    <name type="scientific">viral metagenome</name>
    <dbReference type="NCBI Taxonomy" id="1070528"/>
    <lineage>
        <taxon>unclassified sequences</taxon>
        <taxon>metagenomes</taxon>
        <taxon>organismal metagenomes</taxon>
    </lineage>
</organism>
<reference evidence="1" key="1">
    <citation type="submission" date="2020-03" db="EMBL/GenBank/DDBJ databases">
        <title>The deep terrestrial virosphere.</title>
        <authorList>
            <person name="Holmfeldt K."/>
            <person name="Nilsson E."/>
            <person name="Simone D."/>
            <person name="Lopez-Fernandez M."/>
            <person name="Wu X."/>
            <person name="de Brujin I."/>
            <person name="Lundin D."/>
            <person name="Andersson A."/>
            <person name="Bertilsson S."/>
            <person name="Dopson M."/>
        </authorList>
    </citation>
    <scope>NUCLEOTIDE SEQUENCE</scope>
    <source>
        <strain evidence="2">MM415A00606</strain>
        <strain evidence="1">MM415B01303</strain>
    </source>
</reference>
<gene>
    <name evidence="2" type="ORF">MM415A00606_0025</name>
    <name evidence="1" type="ORF">MM415B01303_0004</name>
</gene>
<dbReference type="EMBL" id="MT142444">
    <property type="protein sequence ID" value="QJA81024.1"/>
    <property type="molecule type" value="Genomic_DNA"/>
</dbReference>
<accession>A0A6M3IPA3</accession>
<proteinExistence type="predicted"/>
<protein>
    <submittedName>
        <fullName evidence="1">Uncharacterized protein</fullName>
    </submittedName>
</protein>
<dbReference type="AlphaFoldDB" id="A0A6M3IPA3"/>